<reference evidence="7 8" key="2">
    <citation type="submission" date="2018-11" db="EMBL/GenBank/DDBJ databases">
        <authorList>
            <consortium name="Pathogen Informatics"/>
        </authorList>
    </citation>
    <scope>NUCLEOTIDE SEQUENCE [LARGE SCALE GENOMIC DNA]</scope>
</reference>
<keyword evidence="2 5" id="KW-0812">Transmembrane</keyword>
<keyword evidence="4 5" id="KW-0472">Membrane</keyword>
<dbReference type="WBParaSite" id="BPAG_0000435401-mRNA-1">
    <property type="protein sequence ID" value="BPAG_0000435401-mRNA-1"/>
    <property type="gene ID" value="BPAG_0000435401"/>
</dbReference>
<gene>
    <name evidence="7" type="ORF">BPAG_LOCUS4320</name>
</gene>
<evidence type="ECO:0000256" key="5">
    <source>
        <dbReference type="SAM" id="Phobius"/>
    </source>
</evidence>
<keyword evidence="8" id="KW-1185">Reference proteome</keyword>
<dbReference type="PANTHER" id="PTHR23017:SF3">
    <property type="entry name" value="G-PROTEIN COUPLED RECEPTORS FAMILY 1 PROFILE DOMAIN-CONTAINING PROTEIN"/>
    <property type="match status" value="1"/>
</dbReference>
<dbReference type="PANTHER" id="PTHR23017">
    <property type="entry name" value="SERPENTINE RECEPTOR, CLASS X"/>
    <property type="match status" value="1"/>
</dbReference>
<evidence type="ECO:0000313" key="9">
    <source>
        <dbReference type="WBParaSite" id="BPAG_0000435401-mRNA-1"/>
    </source>
</evidence>
<feature type="transmembrane region" description="Helical" evidence="5">
    <location>
        <begin position="83"/>
        <end position="105"/>
    </location>
</feature>
<dbReference type="InterPro" id="IPR019430">
    <property type="entry name" value="7TM_GPCR_serpentine_rcpt_Srx"/>
</dbReference>
<name>A0A0N4T817_BRUPA</name>
<feature type="transmembrane region" description="Helical" evidence="5">
    <location>
        <begin position="160"/>
        <end position="184"/>
    </location>
</feature>
<evidence type="ECO:0000256" key="1">
    <source>
        <dbReference type="ARBA" id="ARBA00004370"/>
    </source>
</evidence>
<feature type="transmembrane region" description="Helical" evidence="5">
    <location>
        <begin position="348"/>
        <end position="365"/>
    </location>
</feature>
<protein>
    <submittedName>
        <fullName evidence="9">G_PROTEIN_RECEP_F1_2 domain-containing protein</fullName>
    </submittedName>
</protein>
<feature type="transmembrane region" description="Helical" evidence="5">
    <location>
        <begin position="263"/>
        <end position="289"/>
    </location>
</feature>
<evidence type="ECO:0000259" key="6">
    <source>
        <dbReference type="PROSITE" id="PS50262"/>
    </source>
</evidence>
<feature type="transmembrane region" description="Helical" evidence="5">
    <location>
        <begin position="433"/>
        <end position="453"/>
    </location>
</feature>
<dbReference type="InterPro" id="IPR017452">
    <property type="entry name" value="GPCR_Rhodpsn_7TM"/>
</dbReference>
<dbReference type="Pfam" id="PF10328">
    <property type="entry name" value="7TM_GPCR_Srx"/>
    <property type="match status" value="2"/>
</dbReference>
<reference evidence="9" key="1">
    <citation type="submission" date="2017-02" db="UniProtKB">
        <authorList>
            <consortium name="WormBaseParasite"/>
        </authorList>
    </citation>
    <scope>IDENTIFICATION</scope>
</reference>
<dbReference type="SUPFAM" id="SSF81321">
    <property type="entry name" value="Family A G protein-coupled receptor-like"/>
    <property type="match status" value="1"/>
</dbReference>
<dbReference type="Proteomes" id="UP000278627">
    <property type="component" value="Unassembled WGS sequence"/>
</dbReference>
<accession>A0A0N4T817</accession>
<dbReference type="EMBL" id="UZAD01001993">
    <property type="protein sequence ID" value="VDN85506.1"/>
    <property type="molecule type" value="Genomic_DNA"/>
</dbReference>
<dbReference type="CDD" id="cd00637">
    <property type="entry name" value="7tm_classA_rhodopsin-like"/>
    <property type="match status" value="1"/>
</dbReference>
<dbReference type="Gene3D" id="1.20.1070.10">
    <property type="entry name" value="Rhodopsin 7-helix transmembrane proteins"/>
    <property type="match status" value="1"/>
</dbReference>
<comment type="subcellular location">
    <subcellularLocation>
        <location evidence="1">Membrane</location>
    </subcellularLocation>
</comment>
<feature type="transmembrane region" description="Helical" evidence="5">
    <location>
        <begin position="309"/>
        <end position="336"/>
    </location>
</feature>
<organism evidence="9">
    <name type="scientific">Brugia pahangi</name>
    <name type="common">Filarial nematode worm</name>
    <dbReference type="NCBI Taxonomy" id="6280"/>
    <lineage>
        <taxon>Eukaryota</taxon>
        <taxon>Metazoa</taxon>
        <taxon>Ecdysozoa</taxon>
        <taxon>Nematoda</taxon>
        <taxon>Chromadorea</taxon>
        <taxon>Rhabditida</taxon>
        <taxon>Spirurina</taxon>
        <taxon>Spiruromorpha</taxon>
        <taxon>Filarioidea</taxon>
        <taxon>Onchocercidae</taxon>
        <taxon>Brugia</taxon>
    </lineage>
</organism>
<evidence type="ECO:0000256" key="2">
    <source>
        <dbReference type="ARBA" id="ARBA00022692"/>
    </source>
</evidence>
<keyword evidence="3 5" id="KW-1133">Transmembrane helix</keyword>
<evidence type="ECO:0000256" key="4">
    <source>
        <dbReference type="ARBA" id="ARBA00023136"/>
    </source>
</evidence>
<proteinExistence type="predicted"/>
<evidence type="ECO:0000313" key="8">
    <source>
        <dbReference type="Proteomes" id="UP000278627"/>
    </source>
</evidence>
<dbReference type="GO" id="GO:0016020">
    <property type="term" value="C:membrane"/>
    <property type="evidence" value="ECO:0007669"/>
    <property type="project" value="UniProtKB-SubCell"/>
</dbReference>
<feature type="domain" description="G-protein coupled receptors family 1 profile" evidence="6">
    <location>
        <begin position="245"/>
        <end position="368"/>
    </location>
</feature>
<sequence>MRQGTISYGQKGGLSKLRSSFGQSQWSTAPIICTRANLQHAIALCYSFMKIAENCSLLFNYGSKYRWLHHTSYHGQICARIDAIVSVALIVAMACTDFITLLKIIAYHRTMRRNTTESTTVSVINEKEVLFFKQSCKLGLLYISCAVTYNIPSYLLTNKWMLFISSTIAVLLVHSLDGLIFLVFNRKLICKTNFDGTSIAPATNFQVNRRSAVHLSCVIMGKNSEFEDDIAIACITMVAIFGLLSNGMSLYITRTGSRFRNAFGILCTSFLICNLQAIFSLSAWCIIVLTVKSQKLSLPEFFFTRPVGIFVNGAYYGSLFVHFFVAVNRFCAFVYATKYNQLWSKSKAILVGVMSWVVGTTISMAHLYSKLIYYHSYTITTISMAHLYSKLIYHSYTITTISMAHLYSKLIYYHSYTITTISMAHLYSKLIYYHSYTITTISMAHLYSKLIYYHSYTITTISMAHLYSKLIYYHSYTITTISIIQ</sequence>
<dbReference type="AlphaFoldDB" id="A0A0N4T817"/>
<feature type="transmembrane region" description="Helical" evidence="5">
    <location>
        <begin position="230"/>
        <end position="251"/>
    </location>
</feature>
<dbReference type="PROSITE" id="PS50262">
    <property type="entry name" value="G_PROTEIN_RECEP_F1_2"/>
    <property type="match status" value="1"/>
</dbReference>
<evidence type="ECO:0000313" key="7">
    <source>
        <dbReference type="EMBL" id="VDN85506.1"/>
    </source>
</evidence>
<evidence type="ECO:0000256" key="3">
    <source>
        <dbReference type="ARBA" id="ARBA00022989"/>
    </source>
</evidence>